<evidence type="ECO:0000313" key="3">
    <source>
        <dbReference type="Proteomes" id="UP001596417"/>
    </source>
</evidence>
<dbReference type="EMBL" id="JBHTAX010000001">
    <property type="protein sequence ID" value="MFC7188452.1"/>
    <property type="molecule type" value="Genomic_DNA"/>
</dbReference>
<keyword evidence="1" id="KW-0472">Membrane</keyword>
<keyword evidence="3" id="KW-1185">Reference proteome</keyword>
<dbReference type="Pfam" id="PF23960">
    <property type="entry name" value="DUF7289"/>
    <property type="match status" value="1"/>
</dbReference>
<accession>A0ABD5YHT7</accession>
<proteinExistence type="predicted"/>
<name>A0ABD5YHT7_9EURY</name>
<reference evidence="2 3" key="1">
    <citation type="journal article" date="2019" name="Int. J. Syst. Evol. Microbiol.">
        <title>The Global Catalogue of Microorganisms (GCM) 10K type strain sequencing project: providing services to taxonomists for standard genome sequencing and annotation.</title>
        <authorList>
            <consortium name="The Broad Institute Genomics Platform"/>
            <consortium name="The Broad Institute Genome Sequencing Center for Infectious Disease"/>
            <person name="Wu L."/>
            <person name="Ma J."/>
        </authorList>
    </citation>
    <scope>NUCLEOTIDE SEQUENCE [LARGE SCALE GENOMIC DNA]</scope>
    <source>
        <strain evidence="2 3">RDMS1</strain>
    </source>
</reference>
<feature type="transmembrane region" description="Helical" evidence="1">
    <location>
        <begin position="20"/>
        <end position="44"/>
    </location>
</feature>
<evidence type="ECO:0000313" key="2">
    <source>
        <dbReference type="EMBL" id="MFC7188452.1"/>
    </source>
</evidence>
<dbReference type="AlphaFoldDB" id="A0ABD5YHT7"/>
<dbReference type="Proteomes" id="UP001596417">
    <property type="component" value="Unassembled WGS sequence"/>
</dbReference>
<sequence length="248" mass="26431">MSQNTKPDCNRSTRAQSHVIGVALLLGVAVISMSALTASVGVLIEQQTTSADATRVADEMDTAFSPAKMTGTHHERLSFSEGTLRSSDRQLRLLTDSNVVRTVDVNALVFTTGNSRVAFVSGAIVRGSSGNAWLHTEPPITRSSDGDMLIVGTSKIGTTDAVSGAGGVIATLRTNVTHTRKRIGNGTYAVAIETETPKPFVRYFSDWEGTVERRDIDGDGIESVIATLGSEQDTYLVIHDFNTEVNSG</sequence>
<organism evidence="2 3">
    <name type="scientific">Halocatena marina</name>
    <dbReference type="NCBI Taxonomy" id="2934937"/>
    <lineage>
        <taxon>Archaea</taxon>
        <taxon>Methanobacteriati</taxon>
        <taxon>Methanobacteriota</taxon>
        <taxon>Stenosarchaea group</taxon>
        <taxon>Halobacteria</taxon>
        <taxon>Halobacteriales</taxon>
        <taxon>Natronomonadaceae</taxon>
        <taxon>Halocatena</taxon>
    </lineage>
</organism>
<gene>
    <name evidence="2" type="ORF">ACFQL7_00315</name>
</gene>
<keyword evidence="1" id="KW-1133">Transmembrane helix</keyword>
<comment type="caution">
    <text evidence="2">The sequence shown here is derived from an EMBL/GenBank/DDBJ whole genome shotgun (WGS) entry which is preliminary data.</text>
</comment>
<dbReference type="GeneID" id="76197983"/>
<dbReference type="InterPro" id="IPR055713">
    <property type="entry name" value="DUF7289"/>
</dbReference>
<dbReference type="RefSeq" id="WP_264555421.1">
    <property type="nucleotide sequence ID" value="NZ_CP109979.1"/>
</dbReference>
<keyword evidence="1" id="KW-0812">Transmembrane</keyword>
<evidence type="ECO:0000256" key="1">
    <source>
        <dbReference type="SAM" id="Phobius"/>
    </source>
</evidence>
<protein>
    <submittedName>
        <fullName evidence="2">Type IV pilin</fullName>
    </submittedName>
</protein>